<proteinExistence type="predicted"/>
<organism evidence="1 2">
    <name type="scientific">Seminavis robusta</name>
    <dbReference type="NCBI Taxonomy" id="568900"/>
    <lineage>
        <taxon>Eukaryota</taxon>
        <taxon>Sar</taxon>
        <taxon>Stramenopiles</taxon>
        <taxon>Ochrophyta</taxon>
        <taxon>Bacillariophyta</taxon>
        <taxon>Bacillariophyceae</taxon>
        <taxon>Bacillariophycidae</taxon>
        <taxon>Naviculales</taxon>
        <taxon>Naviculaceae</taxon>
        <taxon>Seminavis</taxon>
    </lineage>
</organism>
<comment type="caution">
    <text evidence="1">The sequence shown here is derived from an EMBL/GenBank/DDBJ whole genome shotgun (WGS) entry which is preliminary data.</text>
</comment>
<dbReference type="AlphaFoldDB" id="A0A9N8EAJ9"/>
<protein>
    <submittedName>
        <fullName evidence="1">Uncharacterized protein</fullName>
    </submittedName>
</protein>
<name>A0A9N8EAJ9_9STRA</name>
<evidence type="ECO:0000313" key="1">
    <source>
        <dbReference type="EMBL" id="CAB9517278.1"/>
    </source>
</evidence>
<reference evidence="1" key="1">
    <citation type="submission" date="2020-06" db="EMBL/GenBank/DDBJ databases">
        <authorList>
            <consortium name="Plant Systems Biology data submission"/>
        </authorList>
    </citation>
    <scope>NUCLEOTIDE SEQUENCE</scope>
    <source>
        <strain evidence="1">D6</strain>
    </source>
</reference>
<keyword evidence="2" id="KW-1185">Reference proteome</keyword>
<gene>
    <name evidence="1" type="ORF">SEMRO_845_G210050.1</name>
</gene>
<dbReference type="Proteomes" id="UP001153069">
    <property type="component" value="Unassembled WGS sequence"/>
</dbReference>
<dbReference type="EMBL" id="CAICTM010000844">
    <property type="protein sequence ID" value="CAB9517278.1"/>
    <property type="molecule type" value="Genomic_DNA"/>
</dbReference>
<evidence type="ECO:0000313" key="2">
    <source>
        <dbReference type="Proteomes" id="UP001153069"/>
    </source>
</evidence>
<accession>A0A9N8EAJ9</accession>
<sequence>MDGYQKGLNSLGVPMKYAPWHCRLLPLNRVINKLGCERGSNIHVIYIGDSNLRLQKKTFDTFWKTVSSTTDTTASNHSVALPHIETSLISLHGGLHQTLPNVSIALEGILHNATSTKLKKTMTTYMILFNSGLRDISRRCLLRLNVSCTKNYKESFRALLSLVSDFPADLKVLQTTTAGWPKYGNFGFAWPPTHPQPLPRDPNFVDHFNSDMLQEVVRAGTGTPNAAGSSGNTAISVMGAFWLTLSRPDHREVDKTNAIGKHLVHPGPEVLNALTRQWITMIIESVCGGAST</sequence>